<proteinExistence type="predicted"/>
<dbReference type="RefSeq" id="WP_256135970.1">
    <property type="nucleotide sequence ID" value="NZ_JANGAB010000003.1"/>
</dbReference>
<dbReference type="AlphaFoldDB" id="A0AAW5KHA3"/>
<evidence type="ECO:0000313" key="1">
    <source>
        <dbReference type="EMBL" id="MCQ4949339.1"/>
    </source>
</evidence>
<gene>
    <name evidence="1" type="ORF">NE646_06615</name>
</gene>
<organism evidence="1 2">
    <name type="scientific">Bittarella massiliensis</name>
    <name type="common">ex Durand et al. 2017</name>
    <dbReference type="NCBI Taxonomy" id="1720313"/>
    <lineage>
        <taxon>Bacteria</taxon>
        <taxon>Bacillati</taxon>
        <taxon>Bacillota</taxon>
        <taxon>Clostridia</taxon>
        <taxon>Eubacteriales</taxon>
        <taxon>Oscillospiraceae</taxon>
        <taxon>Bittarella (ex Durand et al. 2017)</taxon>
    </lineage>
</organism>
<protein>
    <submittedName>
        <fullName evidence="1">RNA polymerase subunit sigma-70</fullName>
    </submittedName>
</protein>
<accession>A0AAW5KHA3</accession>
<evidence type="ECO:0000313" key="2">
    <source>
        <dbReference type="Proteomes" id="UP001205063"/>
    </source>
</evidence>
<comment type="caution">
    <text evidence="1">The sequence shown here is derived from an EMBL/GenBank/DDBJ whole genome shotgun (WGS) entry which is preliminary data.</text>
</comment>
<dbReference type="EMBL" id="JANGAB010000003">
    <property type="protein sequence ID" value="MCQ4949339.1"/>
    <property type="molecule type" value="Genomic_DNA"/>
</dbReference>
<name>A0AAW5KHA3_9FIRM</name>
<dbReference type="Proteomes" id="UP001205063">
    <property type="component" value="Unassembled WGS sequence"/>
</dbReference>
<sequence>MRKTIRDDLLAQLSMNGTEGGYYTDLVDDYLGLWDAKQGLLQDIRERGVAVEVTTNAGVTNVRKNDSVGELVKVNAQMLKLLDALNIEPGRSTGEEIVL</sequence>
<reference evidence="1" key="1">
    <citation type="submission" date="2022-06" db="EMBL/GenBank/DDBJ databases">
        <title>Isolation of gut microbiota from human fecal samples.</title>
        <authorList>
            <person name="Pamer E.G."/>
            <person name="Barat B."/>
            <person name="Waligurski E."/>
            <person name="Medina S."/>
            <person name="Paddock L."/>
            <person name="Mostad J."/>
        </authorList>
    </citation>
    <scope>NUCLEOTIDE SEQUENCE</scope>
    <source>
        <strain evidence="1">DFI.7.96</strain>
    </source>
</reference>